<keyword evidence="5 8" id="KW-0676">Redox-active center</keyword>
<evidence type="ECO:0000256" key="3">
    <source>
        <dbReference type="ARBA" id="ARBA00022982"/>
    </source>
</evidence>
<evidence type="ECO:0000256" key="2">
    <source>
        <dbReference type="ARBA" id="ARBA00022448"/>
    </source>
</evidence>
<dbReference type="InterPro" id="IPR005746">
    <property type="entry name" value="Thioredoxin"/>
</dbReference>
<dbReference type="PROSITE" id="PS51352">
    <property type="entry name" value="THIOREDOXIN_2"/>
    <property type="match status" value="1"/>
</dbReference>
<dbReference type="PRINTS" id="PR00421">
    <property type="entry name" value="THIOREDOXIN"/>
</dbReference>
<feature type="disulfide bond" description="Redox-active" evidence="8">
    <location>
        <begin position="12"/>
        <end position="15"/>
    </location>
</feature>
<dbReference type="Pfam" id="PF00085">
    <property type="entry name" value="Thioredoxin"/>
    <property type="match status" value="1"/>
</dbReference>
<feature type="site" description="Deprotonates C-terminal active site Cys" evidence="7">
    <location>
        <position position="6"/>
    </location>
</feature>
<evidence type="ECO:0000256" key="8">
    <source>
        <dbReference type="PIRSR" id="PIRSR000077-4"/>
    </source>
</evidence>
<dbReference type="Proteomes" id="UP000526033">
    <property type="component" value="Unassembled WGS sequence"/>
</dbReference>
<keyword evidence="3" id="KW-0249">Electron transport</keyword>
<dbReference type="AlphaFoldDB" id="A0A7X9DK70"/>
<dbReference type="PROSITE" id="PS00194">
    <property type="entry name" value="THIOREDOXIN_1"/>
    <property type="match status" value="1"/>
</dbReference>
<organism evidence="10 11">
    <name type="scientific">candidate division WWE3 bacterium</name>
    <dbReference type="NCBI Taxonomy" id="2053526"/>
    <lineage>
        <taxon>Bacteria</taxon>
        <taxon>Katanobacteria</taxon>
    </lineage>
</organism>
<sequence length="87" mass="10010">MLELIDFYADWCGPCKIMAPIFEELEKEYQGKVTFRRVDVEAEGDLAAKYGIMSIPTFVLLKDNKEIDRQIGAKPKEVIKSWINAKI</sequence>
<dbReference type="NCBIfam" id="TIGR01068">
    <property type="entry name" value="thioredoxin"/>
    <property type="match status" value="1"/>
</dbReference>
<evidence type="ECO:0000256" key="5">
    <source>
        <dbReference type="ARBA" id="ARBA00023284"/>
    </source>
</evidence>
<evidence type="ECO:0000259" key="9">
    <source>
        <dbReference type="PROSITE" id="PS51352"/>
    </source>
</evidence>
<feature type="site" description="Contributes to redox potential value" evidence="7">
    <location>
        <position position="13"/>
    </location>
</feature>
<reference evidence="10 11" key="1">
    <citation type="journal article" date="2020" name="Biotechnol. Biofuels">
        <title>New insights from the biogas microbiome by comprehensive genome-resolved metagenomics of nearly 1600 species originating from multiple anaerobic digesters.</title>
        <authorList>
            <person name="Campanaro S."/>
            <person name="Treu L."/>
            <person name="Rodriguez-R L.M."/>
            <person name="Kovalovszki A."/>
            <person name="Ziels R.M."/>
            <person name="Maus I."/>
            <person name="Zhu X."/>
            <person name="Kougias P.G."/>
            <person name="Basile A."/>
            <person name="Luo G."/>
            <person name="Schluter A."/>
            <person name="Konstantinidis K.T."/>
            <person name="Angelidaki I."/>
        </authorList>
    </citation>
    <scope>NUCLEOTIDE SEQUENCE [LARGE SCALE GENOMIC DNA]</scope>
    <source>
        <strain evidence="10">AS27yjCOA_165</strain>
    </source>
</reference>
<feature type="active site" description="Nucleophile" evidence="7">
    <location>
        <position position="12"/>
    </location>
</feature>
<evidence type="ECO:0000313" key="10">
    <source>
        <dbReference type="EMBL" id="NMB70010.1"/>
    </source>
</evidence>
<name>A0A7X9DK70_UNCKA</name>
<dbReference type="EMBL" id="JAAZNL010000021">
    <property type="protein sequence ID" value="NMB70010.1"/>
    <property type="molecule type" value="Genomic_DNA"/>
</dbReference>
<comment type="caution">
    <text evidence="10">The sequence shown here is derived from an EMBL/GenBank/DDBJ whole genome shotgun (WGS) entry which is preliminary data.</text>
</comment>
<feature type="domain" description="Thioredoxin" evidence="9">
    <location>
        <begin position="1"/>
        <end position="87"/>
    </location>
</feature>
<dbReference type="InterPro" id="IPR036249">
    <property type="entry name" value="Thioredoxin-like_sf"/>
</dbReference>
<keyword evidence="4 8" id="KW-1015">Disulfide bond</keyword>
<evidence type="ECO:0000256" key="7">
    <source>
        <dbReference type="PIRSR" id="PIRSR000077-1"/>
    </source>
</evidence>
<dbReference type="PANTHER" id="PTHR45663">
    <property type="entry name" value="GEO12009P1"/>
    <property type="match status" value="1"/>
</dbReference>
<comment type="similarity">
    <text evidence="1">Belongs to the thioredoxin family.</text>
</comment>
<dbReference type="PIRSF" id="PIRSF000077">
    <property type="entry name" value="Thioredoxin"/>
    <property type="match status" value="1"/>
</dbReference>
<accession>A0A7X9DK70</accession>
<dbReference type="InterPro" id="IPR013766">
    <property type="entry name" value="Thioredoxin_domain"/>
</dbReference>
<keyword evidence="2" id="KW-0813">Transport</keyword>
<protein>
    <recommendedName>
        <fullName evidence="6">Thioredoxin</fullName>
    </recommendedName>
</protein>
<dbReference type="CDD" id="cd02947">
    <property type="entry name" value="TRX_family"/>
    <property type="match status" value="1"/>
</dbReference>
<dbReference type="InterPro" id="IPR017937">
    <property type="entry name" value="Thioredoxin_CS"/>
</dbReference>
<dbReference type="Gene3D" id="3.40.30.10">
    <property type="entry name" value="Glutaredoxin"/>
    <property type="match status" value="1"/>
</dbReference>
<dbReference type="SUPFAM" id="SSF52833">
    <property type="entry name" value="Thioredoxin-like"/>
    <property type="match status" value="1"/>
</dbReference>
<feature type="active site" description="Nucleophile" evidence="7">
    <location>
        <position position="15"/>
    </location>
</feature>
<dbReference type="GO" id="GO:0005737">
    <property type="term" value="C:cytoplasm"/>
    <property type="evidence" value="ECO:0007669"/>
    <property type="project" value="TreeGrafter"/>
</dbReference>
<evidence type="ECO:0000256" key="1">
    <source>
        <dbReference type="ARBA" id="ARBA00008987"/>
    </source>
</evidence>
<dbReference type="PANTHER" id="PTHR45663:SF11">
    <property type="entry name" value="GEO12009P1"/>
    <property type="match status" value="1"/>
</dbReference>
<evidence type="ECO:0000313" key="11">
    <source>
        <dbReference type="Proteomes" id="UP000526033"/>
    </source>
</evidence>
<dbReference type="GO" id="GO:0015035">
    <property type="term" value="F:protein-disulfide reductase activity"/>
    <property type="evidence" value="ECO:0007669"/>
    <property type="project" value="UniProtKB-UniRule"/>
</dbReference>
<dbReference type="FunFam" id="3.40.30.10:FF:000001">
    <property type="entry name" value="Thioredoxin"/>
    <property type="match status" value="1"/>
</dbReference>
<evidence type="ECO:0000256" key="6">
    <source>
        <dbReference type="NCBIfam" id="TIGR01068"/>
    </source>
</evidence>
<proteinExistence type="inferred from homology"/>
<gene>
    <name evidence="10" type="primary">trxA</name>
    <name evidence="10" type="ORF">GYA27_02305</name>
</gene>
<evidence type="ECO:0000256" key="4">
    <source>
        <dbReference type="ARBA" id="ARBA00023157"/>
    </source>
</evidence>
<feature type="site" description="Contributes to redox potential value" evidence="7">
    <location>
        <position position="14"/>
    </location>
</feature>